<evidence type="ECO:0000256" key="4">
    <source>
        <dbReference type="ARBA" id="ARBA00022777"/>
    </source>
</evidence>
<keyword evidence="1 5" id="KW-0723">Serine/threonine-protein kinase</keyword>
<keyword evidence="7" id="KW-1185">Reference proteome</keyword>
<dbReference type="GO" id="GO:0043531">
    <property type="term" value="F:ADP binding"/>
    <property type="evidence" value="ECO:0007669"/>
    <property type="project" value="UniProtKB-UniRule"/>
</dbReference>
<comment type="catalytic activity">
    <reaction evidence="5">
        <text>N(tele)-phospho-L-histidyl/O-phospho-L-threonyl-[pyruvate, phosphate dikinase] + phosphate + H(+) = N(tele)-phospho-L-histidyl/L-threonyl-[pyruvate, phosphate dikinase] + diphosphate</text>
        <dbReference type="Rhea" id="RHEA:43696"/>
        <dbReference type="Rhea" id="RHEA-COMP:10650"/>
        <dbReference type="Rhea" id="RHEA-COMP:10651"/>
        <dbReference type="ChEBI" id="CHEBI:15378"/>
        <dbReference type="ChEBI" id="CHEBI:30013"/>
        <dbReference type="ChEBI" id="CHEBI:33019"/>
        <dbReference type="ChEBI" id="CHEBI:43474"/>
        <dbReference type="ChEBI" id="CHEBI:61977"/>
        <dbReference type="ChEBI" id="CHEBI:83586"/>
        <dbReference type="EC" id="2.7.4.27"/>
    </reaction>
</comment>
<comment type="similarity">
    <text evidence="5">Belongs to the pyruvate, phosphate/water dikinase regulatory protein family. PDRP subfamily.</text>
</comment>
<evidence type="ECO:0000256" key="1">
    <source>
        <dbReference type="ARBA" id="ARBA00022527"/>
    </source>
</evidence>
<dbReference type="AlphaFoldDB" id="A0AAE3KYP2"/>
<dbReference type="InterPro" id="IPR026565">
    <property type="entry name" value="PPDK_reg"/>
</dbReference>
<name>A0AAE3KYP2_9FIRM</name>
<feature type="binding site" evidence="5">
    <location>
        <begin position="152"/>
        <end position="159"/>
    </location>
    <ligand>
        <name>ADP</name>
        <dbReference type="ChEBI" id="CHEBI:456216"/>
    </ligand>
</feature>
<evidence type="ECO:0000256" key="3">
    <source>
        <dbReference type="ARBA" id="ARBA00022741"/>
    </source>
</evidence>
<dbReference type="EC" id="2.7.11.32" evidence="5"/>
<dbReference type="HAMAP" id="MF_00921">
    <property type="entry name" value="PDRP"/>
    <property type="match status" value="1"/>
</dbReference>
<dbReference type="RefSeq" id="WP_257529324.1">
    <property type="nucleotide sequence ID" value="NZ_JANKAS010000002.1"/>
</dbReference>
<dbReference type="GO" id="GO:0004674">
    <property type="term" value="F:protein serine/threonine kinase activity"/>
    <property type="evidence" value="ECO:0007669"/>
    <property type="project" value="UniProtKB-UniRule"/>
</dbReference>
<accession>A0AAE3KYP2</accession>
<evidence type="ECO:0000256" key="5">
    <source>
        <dbReference type="HAMAP-Rule" id="MF_00921"/>
    </source>
</evidence>
<organism evidence="6 7">
    <name type="scientific">Irregularibacter muris</name>
    <dbReference type="NCBI Taxonomy" id="1796619"/>
    <lineage>
        <taxon>Bacteria</taxon>
        <taxon>Bacillati</taxon>
        <taxon>Bacillota</taxon>
        <taxon>Clostridia</taxon>
        <taxon>Eubacteriales</taxon>
        <taxon>Eubacteriaceae</taxon>
        <taxon>Irregularibacter</taxon>
    </lineage>
</organism>
<dbReference type="PANTHER" id="PTHR31756">
    <property type="entry name" value="PYRUVATE, PHOSPHATE DIKINASE REGULATORY PROTEIN 1, CHLOROPLASTIC"/>
    <property type="match status" value="1"/>
</dbReference>
<dbReference type="Pfam" id="PF03618">
    <property type="entry name" value="Kinase-PPPase"/>
    <property type="match status" value="1"/>
</dbReference>
<gene>
    <name evidence="6" type="ORF">NSA47_02555</name>
</gene>
<dbReference type="EMBL" id="JANKAS010000002">
    <property type="protein sequence ID" value="MCR1897870.1"/>
    <property type="molecule type" value="Genomic_DNA"/>
</dbReference>
<protein>
    <recommendedName>
        <fullName evidence="5">Putative pyruvate, phosphate dikinase regulatory protein</fullName>
        <shortName evidence="5">PPDK regulatory protein</shortName>
        <ecNumber evidence="5">2.7.11.32</ecNumber>
        <ecNumber evidence="5">2.7.4.27</ecNumber>
    </recommendedName>
</protein>
<keyword evidence="2 5" id="KW-0808">Transferase</keyword>
<proteinExistence type="inferred from homology"/>
<dbReference type="NCBIfam" id="NF003742">
    <property type="entry name" value="PRK05339.1"/>
    <property type="match status" value="1"/>
</dbReference>
<dbReference type="PANTHER" id="PTHR31756:SF3">
    <property type="entry name" value="PYRUVATE, PHOSPHATE DIKINASE REGULATORY PROTEIN 1, CHLOROPLASTIC"/>
    <property type="match status" value="1"/>
</dbReference>
<dbReference type="GO" id="GO:0016776">
    <property type="term" value="F:phosphotransferase activity, phosphate group as acceptor"/>
    <property type="evidence" value="ECO:0007669"/>
    <property type="project" value="UniProtKB-UniRule"/>
</dbReference>
<dbReference type="GO" id="GO:0005524">
    <property type="term" value="F:ATP binding"/>
    <property type="evidence" value="ECO:0007669"/>
    <property type="project" value="InterPro"/>
</dbReference>
<evidence type="ECO:0000313" key="7">
    <source>
        <dbReference type="Proteomes" id="UP001205748"/>
    </source>
</evidence>
<comment type="function">
    <text evidence="5">Bifunctional serine/threonine kinase and phosphorylase involved in the regulation of the pyruvate, phosphate dikinase (PPDK) by catalyzing its phosphorylation/dephosphorylation.</text>
</comment>
<dbReference type="Proteomes" id="UP001205748">
    <property type="component" value="Unassembled WGS sequence"/>
</dbReference>
<dbReference type="InterPro" id="IPR005177">
    <property type="entry name" value="Kinase-pyrophosphorylase"/>
</dbReference>
<sequence>MEQKEYTTIYVVSDSLGETAELVAKAASVQFNSYVGEIKKFPFIIDEEQIDEIIEEAFKQKCVIAFTIVTPELRDYLVKTAERWDIPVVDIMSPLLAAMEKTTHKQPRGEAGLNRKLDEDYFKKVEAIEFAVKYDDGKDPRGVKKADVVLVGVSRTSKTPLSMYLANRNLKVANIPIVPEVEPPKELYEVPTKKLIGLTTDPLKLNQIRQERLRALGLDENANYANMERILSELDYAEAIMKKLGCPVIDVSSRAVEETAAIIFEIIRGGK</sequence>
<evidence type="ECO:0000256" key="2">
    <source>
        <dbReference type="ARBA" id="ARBA00022679"/>
    </source>
</evidence>
<comment type="caution">
    <text evidence="6">The sequence shown here is derived from an EMBL/GenBank/DDBJ whole genome shotgun (WGS) entry which is preliminary data.</text>
</comment>
<keyword evidence="4 5" id="KW-0418">Kinase</keyword>
<comment type="catalytic activity">
    <reaction evidence="5">
        <text>N(tele)-phospho-L-histidyl/L-threonyl-[pyruvate, phosphate dikinase] + ADP = N(tele)-phospho-L-histidyl/O-phospho-L-threonyl-[pyruvate, phosphate dikinase] + AMP + H(+)</text>
        <dbReference type="Rhea" id="RHEA:43692"/>
        <dbReference type="Rhea" id="RHEA-COMP:10650"/>
        <dbReference type="Rhea" id="RHEA-COMP:10651"/>
        <dbReference type="ChEBI" id="CHEBI:15378"/>
        <dbReference type="ChEBI" id="CHEBI:30013"/>
        <dbReference type="ChEBI" id="CHEBI:61977"/>
        <dbReference type="ChEBI" id="CHEBI:83586"/>
        <dbReference type="ChEBI" id="CHEBI:456215"/>
        <dbReference type="ChEBI" id="CHEBI:456216"/>
        <dbReference type="EC" id="2.7.11.32"/>
    </reaction>
</comment>
<evidence type="ECO:0000313" key="6">
    <source>
        <dbReference type="EMBL" id="MCR1897870.1"/>
    </source>
</evidence>
<keyword evidence="3 5" id="KW-0547">Nucleotide-binding</keyword>
<reference evidence="6" key="1">
    <citation type="submission" date="2022-07" db="EMBL/GenBank/DDBJ databases">
        <title>Enhanced cultured diversity of the mouse gut microbiota enables custom-made synthetic communities.</title>
        <authorList>
            <person name="Afrizal A."/>
        </authorList>
    </citation>
    <scope>NUCLEOTIDE SEQUENCE</scope>
    <source>
        <strain evidence="6">DSM 28593</strain>
    </source>
</reference>
<dbReference type="EC" id="2.7.4.27" evidence="5"/>